<feature type="compositionally biased region" description="Basic residues" evidence="1">
    <location>
        <begin position="62"/>
        <end position="74"/>
    </location>
</feature>
<comment type="caution">
    <text evidence="2">The sequence shown here is derived from an EMBL/GenBank/DDBJ whole genome shotgun (WGS) entry which is preliminary data.</text>
</comment>
<reference evidence="2" key="2">
    <citation type="submission" date="2023-05" db="EMBL/GenBank/DDBJ databases">
        <authorList>
            <person name="Fouks B."/>
        </authorList>
    </citation>
    <scope>NUCLEOTIDE SEQUENCE</scope>
    <source>
        <strain evidence="2">Stay&amp;Tobe</strain>
        <tissue evidence="2">Testes</tissue>
    </source>
</reference>
<accession>A0AAD7Z5J1</accession>
<dbReference type="AlphaFoldDB" id="A0AAD7Z5J1"/>
<gene>
    <name evidence="2" type="ORF">L9F63_026072</name>
</gene>
<proteinExistence type="predicted"/>
<evidence type="ECO:0000313" key="3">
    <source>
        <dbReference type="Proteomes" id="UP001233999"/>
    </source>
</evidence>
<feature type="compositionally biased region" description="Basic and acidic residues" evidence="1">
    <location>
        <begin position="28"/>
        <end position="37"/>
    </location>
</feature>
<organism evidence="2 3">
    <name type="scientific">Diploptera punctata</name>
    <name type="common">Pacific beetle cockroach</name>
    <dbReference type="NCBI Taxonomy" id="6984"/>
    <lineage>
        <taxon>Eukaryota</taxon>
        <taxon>Metazoa</taxon>
        <taxon>Ecdysozoa</taxon>
        <taxon>Arthropoda</taxon>
        <taxon>Hexapoda</taxon>
        <taxon>Insecta</taxon>
        <taxon>Pterygota</taxon>
        <taxon>Neoptera</taxon>
        <taxon>Polyneoptera</taxon>
        <taxon>Dictyoptera</taxon>
        <taxon>Blattodea</taxon>
        <taxon>Blaberoidea</taxon>
        <taxon>Blaberidae</taxon>
        <taxon>Diplopterinae</taxon>
        <taxon>Diploptera</taxon>
    </lineage>
</organism>
<evidence type="ECO:0000313" key="2">
    <source>
        <dbReference type="EMBL" id="KAJ9574281.1"/>
    </source>
</evidence>
<name>A0AAD7Z5J1_DIPPU</name>
<feature type="non-terminal residue" evidence="2">
    <location>
        <position position="87"/>
    </location>
</feature>
<feature type="compositionally biased region" description="Basic and acidic residues" evidence="1">
    <location>
        <begin position="75"/>
        <end position="87"/>
    </location>
</feature>
<feature type="non-terminal residue" evidence="2">
    <location>
        <position position="1"/>
    </location>
</feature>
<feature type="region of interest" description="Disordered" evidence="1">
    <location>
        <begin position="28"/>
        <end position="87"/>
    </location>
</feature>
<dbReference type="Proteomes" id="UP001233999">
    <property type="component" value="Unassembled WGS sequence"/>
</dbReference>
<protein>
    <submittedName>
        <fullName evidence="2">Uncharacterized protein</fullName>
    </submittedName>
</protein>
<evidence type="ECO:0000256" key="1">
    <source>
        <dbReference type="SAM" id="MobiDB-lite"/>
    </source>
</evidence>
<dbReference type="EMBL" id="JASPKZ010010540">
    <property type="protein sequence ID" value="KAJ9574281.1"/>
    <property type="molecule type" value="Genomic_DNA"/>
</dbReference>
<reference evidence="2" key="1">
    <citation type="journal article" date="2023" name="IScience">
        <title>Live-bearing cockroach genome reveals convergent evolutionary mechanisms linked to viviparity in insects and beyond.</title>
        <authorList>
            <person name="Fouks B."/>
            <person name="Harrison M.C."/>
            <person name="Mikhailova A.A."/>
            <person name="Marchal E."/>
            <person name="English S."/>
            <person name="Carruthers M."/>
            <person name="Jennings E.C."/>
            <person name="Chiamaka E.L."/>
            <person name="Frigard R.A."/>
            <person name="Pippel M."/>
            <person name="Attardo G.M."/>
            <person name="Benoit J.B."/>
            <person name="Bornberg-Bauer E."/>
            <person name="Tobe S.S."/>
        </authorList>
    </citation>
    <scope>NUCLEOTIDE SEQUENCE</scope>
    <source>
        <strain evidence="2">Stay&amp;Tobe</strain>
    </source>
</reference>
<sequence length="87" mass="10035">CRGFGEQALMQKTLLKTAIRCEEIERTKNGRVRDHKPVFLSGNLHMQKERGPSRGPGAPRDKNHRLQRKRTRIRKCGDKSDDQLPPC</sequence>
<keyword evidence="3" id="KW-1185">Reference proteome</keyword>